<dbReference type="EMBL" id="BARS01019652">
    <property type="protein sequence ID" value="GAF93263.1"/>
    <property type="molecule type" value="Genomic_DNA"/>
</dbReference>
<proteinExistence type="predicted"/>
<name>X0TI92_9ZZZZ</name>
<protein>
    <submittedName>
        <fullName evidence="1">Uncharacterized protein</fullName>
    </submittedName>
</protein>
<accession>X0TI92</accession>
<evidence type="ECO:0000313" key="1">
    <source>
        <dbReference type="EMBL" id="GAF93263.1"/>
    </source>
</evidence>
<organism evidence="1">
    <name type="scientific">marine sediment metagenome</name>
    <dbReference type="NCBI Taxonomy" id="412755"/>
    <lineage>
        <taxon>unclassified sequences</taxon>
        <taxon>metagenomes</taxon>
        <taxon>ecological metagenomes</taxon>
    </lineage>
</organism>
<dbReference type="AlphaFoldDB" id="X0TI92"/>
<comment type="caution">
    <text evidence="1">The sequence shown here is derived from an EMBL/GenBank/DDBJ whole genome shotgun (WGS) entry which is preliminary data.</text>
</comment>
<reference evidence="1" key="1">
    <citation type="journal article" date="2014" name="Front. Microbiol.">
        <title>High frequency of phylogenetically diverse reductive dehalogenase-homologous genes in deep subseafloor sedimentary metagenomes.</title>
        <authorList>
            <person name="Kawai M."/>
            <person name="Futagami T."/>
            <person name="Toyoda A."/>
            <person name="Takaki Y."/>
            <person name="Nishi S."/>
            <person name="Hori S."/>
            <person name="Arai W."/>
            <person name="Tsubouchi T."/>
            <person name="Morono Y."/>
            <person name="Uchiyama I."/>
            <person name="Ito T."/>
            <person name="Fujiyama A."/>
            <person name="Inagaki F."/>
            <person name="Takami H."/>
        </authorList>
    </citation>
    <scope>NUCLEOTIDE SEQUENCE</scope>
    <source>
        <strain evidence="1">Expedition CK06-06</strain>
    </source>
</reference>
<gene>
    <name evidence="1" type="ORF">S01H1_31808</name>
</gene>
<sequence length="60" mass="6738">MAQQIDLNKINTKIQLMKKTAQELNQIGENFPAIARNTVRILASVKMLEINVSDLVELDA</sequence>